<organism evidence="1 2">
    <name type="scientific">Stephania japonica</name>
    <dbReference type="NCBI Taxonomy" id="461633"/>
    <lineage>
        <taxon>Eukaryota</taxon>
        <taxon>Viridiplantae</taxon>
        <taxon>Streptophyta</taxon>
        <taxon>Embryophyta</taxon>
        <taxon>Tracheophyta</taxon>
        <taxon>Spermatophyta</taxon>
        <taxon>Magnoliopsida</taxon>
        <taxon>Ranunculales</taxon>
        <taxon>Menispermaceae</taxon>
        <taxon>Menispermoideae</taxon>
        <taxon>Cissampelideae</taxon>
        <taxon>Stephania</taxon>
    </lineage>
</organism>
<reference evidence="1 2" key="1">
    <citation type="submission" date="2024-01" db="EMBL/GenBank/DDBJ databases">
        <title>Genome assemblies of Stephania.</title>
        <authorList>
            <person name="Yang L."/>
        </authorList>
    </citation>
    <scope>NUCLEOTIDE SEQUENCE [LARGE SCALE GENOMIC DNA]</scope>
    <source>
        <strain evidence="1">QJT</strain>
        <tissue evidence="1">Leaf</tissue>
    </source>
</reference>
<evidence type="ECO:0000313" key="1">
    <source>
        <dbReference type="EMBL" id="KAK9110293.1"/>
    </source>
</evidence>
<comment type="caution">
    <text evidence="1">The sequence shown here is derived from an EMBL/GenBank/DDBJ whole genome shotgun (WGS) entry which is preliminary data.</text>
</comment>
<protein>
    <submittedName>
        <fullName evidence="1">Uncharacterized protein</fullName>
    </submittedName>
</protein>
<dbReference type="AlphaFoldDB" id="A0AAP0I7U9"/>
<accession>A0AAP0I7U9</accession>
<keyword evidence="2" id="KW-1185">Reference proteome</keyword>
<evidence type="ECO:0000313" key="2">
    <source>
        <dbReference type="Proteomes" id="UP001417504"/>
    </source>
</evidence>
<sequence>MSNWELSMDSAACWTLPGQFHLALVCKRVPVIKIRGSKDGHCYGNGNCTSLCFMFSYCCWQSTLFKCCSKSVIQ</sequence>
<dbReference type="Proteomes" id="UP001417504">
    <property type="component" value="Unassembled WGS sequence"/>
</dbReference>
<gene>
    <name evidence="1" type="ORF">Sjap_018353</name>
</gene>
<dbReference type="EMBL" id="JBBNAE010000007">
    <property type="protein sequence ID" value="KAK9110293.1"/>
    <property type="molecule type" value="Genomic_DNA"/>
</dbReference>
<proteinExistence type="predicted"/>
<name>A0AAP0I7U9_9MAGN</name>